<feature type="region of interest" description="Disordered" evidence="1">
    <location>
        <begin position="1"/>
        <end position="29"/>
    </location>
</feature>
<dbReference type="AlphaFoldDB" id="A0A1V4I3G1"/>
<organism evidence="3 4">
    <name type="scientific">Nitrobacter vulgaris</name>
    <dbReference type="NCBI Taxonomy" id="29421"/>
    <lineage>
        <taxon>Bacteria</taxon>
        <taxon>Pseudomonadati</taxon>
        <taxon>Pseudomonadota</taxon>
        <taxon>Alphaproteobacteria</taxon>
        <taxon>Hyphomicrobiales</taxon>
        <taxon>Nitrobacteraceae</taxon>
        <taxon>Nitrobacter</taxon>
    </lineage>
</organism>
<accession>A0A1V4I3G1</accession>
<dbReference type="InterPro" id="IPR010621">
    <property type="entry name" value="DUF1214"/>
</dbReference>
<dbReference type="InterPro" id="IPR037049">
    <property type="entry name" value="DUF1214_C_sf"/>
</dbReference>
<reference evidence="3 4" key="1">
    <citation type="submission" date="2017-02" db="EMBL/GenBank/DDBJ databases">
        <title>Genome sequence of the nitrite-oxidizing bacterium Nitrobacter vulgaris strain Ab1.</title>
        <authorList>
            <person name="Mellbye B.L."/>
            <person name="Davis E.W."/>
            <person name="Spieck E."/>
            <person name="Chang J.H."/>
            <person name="Bottomley P.J."/>
            <person name="Sayavedra-Soto L.A."/>
        </authorList>
    </citation>
    <scope>NUCLEOTIDE SEQUENCE [LARGE SCALE GENOMIC DNA]</scope>
    <source>
        <strain evidence="3 4">Ab1</strain>
    </source>
</reference>
<sequence>MAVVGKALKHNSDGVQADAPPAAQRDNWLPAPKGSDFTLYVRAYWPKAALVDGTWMPPAVQRVS</sequence>
<comment type="caution">
    <text evidence="3">The sequence shown here is derived from an EMBL/GenBank/DDBJ whole genome shotgun (WGS) entry which is preliminary data.</text>
</comment>
<evidence type="ECO:0000313" key="4">
    <source>
        <dbReference type="Proteomes" id="UP000189940"/>
    </source>
</evidence>
<name>A0A1V4I3G1_NITVU</name>
<keyword evidence="4" id="KW-1185">Reference proteome</keyword>
<dbReference type="STRING" id="29421.B2M20_02420"/>
<gene>
    <name evidence="3" type="ORF">B2M20_02420</name>
</gene>
<feature type="domain" description="DUF1214" evidence="2">
    <location>
        <begin position="15"/>
        <end position="47"/>
    </location>
</feature>
<dbReference type="EMBL" id="MWPQ01000005">
    <property type="protein sequence ID" value="OPH84370.1"/>
    <property type="molecule type" value="Genomic_DNA"/>
</dbReference>
<evidence type="ECO:0000259" key="2">
    <source>
        <dbReference type="Pfam" id="PF06742"/>
    </source>
</evidence>
<evidence type="ECO:0000256" key="1">
    <source>
        <dbReference type="SAM" id="MobiDB-lite"/>
    </source>
</evidence>
<dbReference type="PANTHER" id="PTHR36509:SF2">
    <property type="entry name" value="BLL3101 PROTEIN"/>
    <property type="match status" value="1"/>
</dbReference>
<dbReference type="PANTHER" id="PTHR36509">
    <property type="entry name" value="BLL3101 PROTEIN"/>
    <property type="match status" value="1"/>
</dbReference>
<protein>
    <recommendedName>
        <fullName evidence="2">DUF1214 domain-containing protein</fullName>
    </recommendedName>
</protein>
<dbReference type="Pfam" id="PF06742">
    <property type="entry name" value="DUF1214"/>
    <property type="match status" value="1"/>
</dbReference>
<proteinExistence type="predicted"/>
<dbReference type="Proteomes" id="UP000189940">
    <property type="component" value="Unassembled WGS sequence"/>
</dbReference>
<dbReference type="SUPFAM" id="SSF160935">
    <property type="entry name" value="VPA0735-like"/>
    <property type="match status" value="1"/>
</dbReference>
<dbReference type="Gene3D" id="2.60.120.600">
    <property type="entry name" value="Domain of unknown function DUF1214, C-terminal domain"/>
    <property type="match status" value="1"/>
</dbReference>
<evidence type="ECO:0000313" key="3">
    <source>
        <dbReference type="EMBL" id="OPH84370.1"/>
    </source>
</evidence>
<dbReference type="OrthoDB" id="9777345at2"/>